<evidence type="ECO:0000259" key="2">
    <source>
        <dbReference type="SMART" id="SM00256"/>
    </source>
</evidence>
<dbReference type="SUPFAM" id="SSF81383">
    <property type="entry name" value="F-box domain"/>
    <property type="match status" value="1"/>
</dbReference>
<evidence type="ECO:0000313" key="3">
    <source>
        <dbReference type="EMBL" id="CAL1534266.1"/>
    </source>
</evidence>
<dbReference type="Gene3D" id="3.80.10.10">
    <property type="entry name" value="Ribonuclease Inhibitor"/>
    <property type="match status" value="1"/>
</dbReference>
<reference evidence="3 4" key="1">
    <citation type="submission" date="2024-04" db="EMBL/GenBank/DDBJ databases">
        <authorList>
            <consortium name="Genoscope - CEA"/>
            <person name="William W."/>
        </authorList>
    </citation>
    <scope>NUCLEOTIDE SEQUENCE [LARGE SCALE GENOMIC DNA]</scope>
</reference>
<dbReference type="PANTHER" id="PTHR20872">
    <property type="match status" value="1"/>
</dbReference>
<dbReference type="InterPro" id="IPR036047">
    <property type="entry name" value="F-box-like_dom_sf"/>
</dbReference>
<feature type="region of interest" description="Disordered" evidence="1">
    <location>
        <begin position="1"/>
        <end position="43"/>
    </location>
</feature>
<comment type="caution">
    <text evidence="3">The sequence shown here is derived from an EMBL/GenBank/DDBJ whole genome shotgun (WGS) entry which is preliminary data.</text>
</comment>
<sequence length="444" mass="51629">MPKAKNAAHQEKTKISSPDGPTQRLPTSSTVGRTNADERQPPYWSEIPANVLREIYQRSADVDRASMARVCKSWREGFHDPCLWRNKTIMFCHHQDEQALKVGDGFKYTCGRNAIKLVKQFPRYLKTLTITFMPAEWHSFTGMMNDFQTFSKLLDDANLKSIIFVEMESLRLTGQMRANFFKALKRLIEKQTFLEILFMDNIHFDTESGLQFLKSLATSSGATLSLLSIKGFFLKEIPTLREREWVTGLQKLTKLRYIHMDYATMSEEVIKSWTKSSPLLKYICLQAEEFSPDFWTFMRRSRRAYPLSDHLIPCEAWQDLVTTHPDLTVTLKVEEIESTRKMLPILSPAIPMSKLRWQVREDGATSESELTELLHRVARYHRTIKELFLEIPGDFPRIDTVSVQSILSNCRNLLPFTCEKSVYSFTERNVWRLRQVNSKLSKDT</sequence>
<dbReference type="SMART" id="SM00256">
    <property type="entry name" value="FBOX"/>
    <property type="match status" value="1"/>
</dbReference>
<dbReference type="PANTHER" id="PTHR20872:SF1">
    <property type="entry name" value="F-BOX DOMAIN-CONTAINING PROTEIN"/>
    <property type="match status" value="1"/>
</dbReference>
<evidence type="ECO:0000256" key="1">
    <source>
        <dbReference type="SAM" id="MobiDB-lite"/>
    </source>
</evidence>
<accession>A0AAV2HPL0</accession>
<feature type="compositionally biased region" description="Polar residues" evidence="1">
    <location>
        <begin position="15"/>
        <end position="33"/>
    </location>
</feature>
<feature type="domain" description="F-box" evidence="2">
    <location>
        <begin position="47"/>
        <end position="87"/>
    </location>
</feature>
<evidence type="ECO:0000313" key="4">
    <source>
        <dbReference type="Proteomes" id="UP001497497"/>
    </source>
</evidence>
<dbReference type="Gene3D" id="1.20.1280.50">
    <property type="match status" value="1"/>
</dbReference>
<proteinExistence type="predicted"/>
<gene>
    <name evidence="3" type="ORF">GSLYS_00008226001</name>
</gene>
<protein>
    <recommendedName>
        <fullName evidence="2">F-box domain-containing protein</fullName>
    </recommendedName>
</protein>
<dbReference type="InterPro" id="IPR001810">
    <property type="entry name" value="F-box_dom"/>
</dbReference>
<dbReference type="InterPro" id="IPR032675">
    <property type="entry name" value="LRR_dom_sf"/>
</dbReference>
<organism evidence="3 4">
    <name type="scientific">Lymnaea stagnalis</name>
    <name type="common">Great pond snail</name>
    <name type="synonym">Helix stagnalis</name>
    <dbReference type="NCBI Taxonomy" id="6523"/>
    <lineage>
        <taxon>Eukaryota</taxon>
        <taxon>Metazoa</taxon>
        <taxon>Spiralia</taxon>
        <taxon>Lophotrochozoa</taxon>
        <taxon>Mollusca</taxon>
        <taxon>Gastropoda</taxon>
        <taxon>Heterobranchia</taxon>
        <taxon>Euthyneura</taxon>
        <taxon>Panpulmonata</taxon>
        <taxon>Hygrophila</taxon>
        <taxon>Lymnaeoidea</taxon>
        <taxon>Lymnaeidae</taxon>
        <taxon>Lymnaea</taxon>
    </lineage>
</organism>
<name>A0AAV2HPL0_LYMST</name>
<dbReference type="Proteomes" id="UP001497497">
    <property type="component" value="Unassembled WGS sequence"/>
</dbReference>
<dbReference type="SUPFAM" id="SSF52047">
    <property type="entry name" value="RNI-like"/>
    <property type="match status" value="1"/>
</dbReference>
<dbReference type="Pfam" id="PF12937">
    <property type="entry name" value="F-box-like"/>
    <property type="match status" value="1"/>
</dbReference>
<dbReference type="AlphaFoldDB" id="A0AAV2HPL0"/>
<dbReference type="EMBL" id="CAXITT010000166">
    <property type="protein sequence ID" value="CAL1534266.1"/>
    <property type="molecule type" value="Genomic_DNA"/>
</dbReference>
<keyword evidence="4" id="KW-1185">Reference proteome</keyword>